<feature type="compositionally biased region" description="Polar residues" evidence="4">
    <location>
        <begin position="276"/>
        <end position="294"/>
    </location>
</feature>
<dbReference type="GO" id="GO:0000981">
    <property type="term" value="F:DNA-binding transcription factor activity, RNA polymerase II-specific"/>
    <property type="evidence" value="ECO:0007669"/>
    <property type="project" value="InterPro"/>
</dbReference>
<dbReference type="AlphaFoldDB" id="A0A6A5UT24"/>
<dbReference type="PROSITE" id="PS50048">
    <property type="entry name" value="ZN2_CY6_FUNGAL_2"/>
    <property type="match status" value="1"/>
</dbReference>
<evidence type="ECO:0000256" key="2">
    <source>
        <dbReference type="ARBA" id="ARBA00023242"/>
    </source>
</evidence>
<keyword evidence="1" id="KW-0479">Metal-binding</keyword>
<dbReference type="PANTHER" id="PTHR47654:SF5">
    <property type="entry name" value="TRANSCRIPTION FACTOR DOMAIN-CONTAINING PROTEIN"/>
    <property type="match status" value="1"/>
</dbReference>
<dbReference type="GO" id="GO:0006351">
    <property type="term" value="P:DNA-templated transcription"/>
    <property type="evidence" value="ECO:0007669"/>
    <property type="project" value="InterPro"/>
</dbReference>
<keyword evidence="7" id="KW-1185">Reference proteome</keyword>
<dbReference type="InterPro" id="IPR001138">
    <property type="entry name" value="Zn2Cys6_DnaBD"/>
</dbReference>
<dbReference type="OrthoDB" id="5296287at2759"/>
<dbReference type="GO" id="GO:0003677">
    <property type="term" value="F:DNA binding"/>
    <property type="evidence" value="ECO:0007669"/>
    <property type="project" value="InterPro"/>
</dbReference>
<reference evidence="6" key="1">
    <citation type="journal article" date="2020" name="Stud. Mycol.">
        <title>101 Dothideomycetes genomes: a test case for predicting lifestyles and emergence of pathogens.</title>
        <authorList>
            <person name="Haridas S."/>
            <person name="Albert R."/>
            <person name="Binder M."/>
            <person name="Bloem J."/>
            <person name="Labutti K."/>
            <person name="Salamov A."/>
            <person name="Andreopoulos B."/>
            <person name="Baker S."/>
            <person name="Barry K."/>
            <person name="Bills G."/>
            <person name="Bluhm B."/>
            <person name="Cannon C."/>
            <person name="Castanera R."/>
            <person name="Culley D."/>
            <person name="Daum C."/>
            <person name="Ezra D."/>
            <person name="Gonzalez J."/>
            <person name="Henrissat B."/>
            <person name="Kuo A."/>
            <person name="Liang C."/>
            <person name="Lipzen A."/>
            <person name="Lutzoni F."/>
            <person name="Magnuson J."/>
            <person name="Mondo S."/>
            <person name="Nolan M."/>
            <person name="Ohm R."/>
            <person name="Pangilinan J."/>
            <person name="Park H.-J."/>
            <person name="Ramirez L."/>
            <person name="Alfaro M."/>
            <person name="Sun H."/>
            <person name="Tritt A."/>
            <person name="Yoshinaga Y."/>
            <person name="Zwiers L.-H."/>
            <person name="Turgeon B."/>
            <person name="Goodwin S."/>
            <person name="Spatafora J."/>
            <person name="Crous P."/>
            <person name="Grigoriev I."/>
        </authorList>
    </citation>
    <scope>NUCLEOTIDE SEQUENCE</scope>
    <source>
        <strain evidence="6">CBS 107.79</strain>
    </source>
</reference>
<evidence type="ECO:0000313" key="7">
    <source>
        <dbReference type="Proteomes" id="UP000800036"/>
    </source>
</evidence>
<dbReference type="Gene3D" id="4.10.240.10">
    <property type="entry name" value="Zn(2)-C6 fungal-type DNA-binding domain"/>
    <property type="match status" value="1"/>
</dbReference>
<evidence type="ECO:0000259" key="5">
    <source>
        <dbReference type="PROSITE" id="PS50048"/>
    </source>
</evidence>
<keyword evidence="2" id="KW-0539">Nucleus</keyword>
<proteinExistence type="predicted"/>
<feature type="region of interest" description="Disordered" evidence="4">
    <location>
        <begin position="96"/>
        <end position="116"/>
    </location>
</feature>
<dbReference type="GO" id="GO:0008270">
    <property type="term" value="F:zinc ion binding"/>
    <property type="evidence" value="ECO:0007669"/>
    <property type="project" value="InterPro"/>
</dbReference>
<feature type="compositionally biased region" description="Polar residues" evidence="4">
    <location>
        <begin position="549"/>
        <end position="560"/>
    </location>
</feature>
<dbReference type="PANTHER" id="PTHR47654">
    <property type="entry name" value="ZN(II)2CYS6 TRANSCRIPTION FACTOR (EUROFUNG)-RELATED"/>
    <property type="match status" value="1"/>
</dbReference>
<keyword evidence="3" id="KW-0175">Coiled coil</keyword>
<feature type="coiled-coil region" evidence="3">
    <location>
        <begin position="157"/>
        <end position="184"/>
    </location>
</feature>
<accession>A0A6A5UT24</accession>
<feature type="compositionally biased region" description="Basic and acidic residues" evidence="4">
    <location>
        <begin position="98"/>
        <end position="113"/>
    </location>
</feature>
<dbReference type="Pfam" id="PF04082">
    <property type="entry name" value="Fungal_trans"/>
    <property type="match status" value="1"/>
</dbReference>
<dbReference type="InterPro" id="IPR007219">
    <property type="entry name" value="XnlR_reg_dom"/>
</dbReference>
<feature type="region of interest" description="Disordered" evidence="4">
    <location>
        <begin position="536"/>
        <end position="560"/>
    </location>
</feature>
<sequence>MGEANIIRGHAGGATPQVPPYPRQLTARTTRPAVPIKLKVYLLTTLISRSSWSRRTRSCPHLEIGNPQSRSPVHPIRAMAELSPLGTSKVAISRLQRHGPEEPPSEKKEEPRKPRVGRACLSCRHRKIKCTGDSPRCANCIASDLDCVYDQARRDRLKSATSRNRELAQLLRDLSSRVDDADRALIQDALEGYEDDSTSAVSNSSAKRRKLSSPEEHEGDKDGLPLSATARAPSSRSEKGIAHVNEDLLRSRKSRETGYVGKGAEVHWLHSLQDQMSASKPDQDGQGSCGNPTSLGRAREGTANPAASVTDATFYLDSDSAELQMEVNPRDLPPVHIAEKLLECYMITIHKSFPILPDRFEDQFQGYFQAVKSGRPLLNVPDQWLAILNVVFAIGARYSHLIGAEWRGEERDHLTYMTRAIRLLGSWPFATAPSLATIQVTGLLSFYYQVIGHVSRGWVMIGIAIRLALALGLHLRNEDPKTSVTRKETLLRTWWSLHAIECLLSTITGRPCVLAHEDCTVPLPLAFAEEMSRSASSATWDNPSKKQSHSPIPASSNNSAQLRRLQEPRTYLDAHLNIGLITQKLMSSLYSPRTAQHTPTDIQSAISSLLHELDEWKQGALPEDDRLRAKLYPSLDGPREILLLSFSYFSTRILITRPCLCRSARGTQDQNQCFDEFYQRMADECVDAALGMADLLPNFPDVAHLYRMGPWWSIVHNFMQAIAVLLLELSYGEKSRREDHDHTKDRFKRILRRMRLMRHDAVVVRAYAVLTKLLQLGKFQAIASDLLSDEGSRQENFLYTAAEAQEPRSNSSQAFQTPLPSAWHSGYYPAQSQGGEVGFNHTEADPLLQAGFGQPPMHPEIAALLNHPRPEEMEQLQFQEDPFTTQYLFANPFTSQFDVYQPFGLGLDDLNPQSGFLGNGDLSQQHISDYPNFQHIDEHQQTRNQQPH</sequence>
<organism evidence="6 7">
    <name type="scientific">Bimuria novae-zelandiae CBS 107.79</name>
    <dbReference type="NCBI Taxonomy" id="1447943"/>
    <lineage>
        <taxon>Eukaryota</taxon>
        <taxon>Fungi</taxon>
        <taxon>Dikarya</taxon>
        <taxon>Ascomycota</taxon>
        <taxon>Pezizomycotina</taxon>
        <taxon>Dothideomycetes</taxon>
        <taxon>Pleosporomycetidae</taxon>
        <taxon>Pleosporales</taxon>
        <taxon>Massarineae</taxon>
        <taxon>Didymosphaeriaceae</taxon>
        <taxon>Bimuria</taxon>
    </lineage>
</organism>
<dbReference type="CDD" id="cd12148">
    <property type="entry name" value="fungal_TF_MHR"/>
    <property type="match status" value="1"/>
</dbReference>
<feature type="region of interest" description="Disordered" evidence="4">
    <location>
        <begin position="193"/>
        <end position="249"/>
    </location>
</feature>
<feature type="region of interest" description="Disordered" evidence="4">
    <location>
        <begin position="1"/>
        <end position="23"/>
    </location>
</feature>
<gene>
    <name evidence="6" type="ORF">BU23DRAFT_280974</name>
</gene>
<dbReference type="PROSITE" id="PS00463">
    <property type="entry name" value="ZN2_CY6_FUNGAL_1"/>
    <property type="match status" value="1"/>
</dbReference>
<dbReference type="SMART" id="SM00066">
    <property type="entry name" value="GAL4"/>
    <property type="match status" value="1"/>
</dbReference>
<protein>
    <recommendedName>
        <fullName evidence="5">Zn(2)-C6 fungal-type domain-containing protein</fullName>
    </recommendedName>
</protein>
<feature type="domain" description="Zn(2)-C6 fungal-type" evidence="5">
    <location>
        <begin position="119"/>
        <end position="149"/>
    </location>
</feature>
<feature type="region of interest" description="Disordered" evidence="4">
    <location>
        <begin position="276"/>
        <end position="305"/>
    </location>
</feature>
<evidence type="ECO:0000256" key="4">
    <source>
        <dbReference type="SAM" id="MobiDB-lite"/>
    </source>
</evidence>
<evidence type="ECO:0000313" key="6">
    <source>
        <dbReference type="EMBL" id="KAF1967985.1"/>
    </source>
</evidence>
<dbReference type="SMART" id="SM00906">
    <property type="entry name" value="Fungal_trans"/>
    <property type="match status" value="1"/>
</dbReference>
<dbReference type="Proteomes" id="UP000800036">
    <property type="component" value="Unassembled WGS sequence"/>
</dbReference>
<feature type="compositionally biased region" description="Basic and acidic residues" evidence="4">
    <location>
        <begin position="236"/>
        <end position="249"/>
    </location>
</feature>
<evidence type="ECO:0000256" key="3">
    <source>
        <dbReference type="SAM" id="Coils"/>
    </source>
</evidence>
<dbReference type="CDD" id="cd00067">
    <property type="entry name" value="GAL4"/>
    <property type="match status" value="1"/>
</dbReference>
<dbReference type="InterPro" id="IPR036864">
    <property type="entry name" value="Zn2-C6_fun-type_DNA-bd_sf"/>
</dbReference>
<dbReference type="SUPFAM" id="SSF57701">
    <property type="entry name" value="Zn2/Cys6 DNA-binding domain"/>
    <property type="match status" value="1"/>
</dbReference>
<evidence type="ECO:0000256" key="1">
    <source>
        <dbReference type="ARBA" id="ARBA00022723"/>
    </source>
</evidence>
<dbReference type="Pfam" id="PF00172">
    <property type="entry name" value="Zn_clus"/>
    <property type="match status" value="1"/>
</dbReference>
<dbReference type="EMBL" id="ML976726">
    <property type="protein sequence ID" value="KAF1967985.1"/>
    <property type="molecule type" value="Genomic_DNA"/>
</dbReference>
<name>A0A6A5UT24_9PLEO</name>
<dbReference type="InterPro" id="IPR053230">
    <property type="entry name" value="Trans_reg_galc"/>
</dbReference>
<feature type="compositionally biased region" description="Basic and acidic residues" evidence="4">
    <location>
        <begin position="212"/>
        <end position="223"/>
    </location>
</feature>